<dbReference type="Pfam" id="PF08281">
    <property type="entry name" value="Sigma70_r4_2"/>
    <property type="match status" value="1"/>
</dbReference>
<dbReference type="InterPro" id="IPR013324">
    <property type="entry name" value="RNA_pol_sigma_r3/r4-like"/>
</dbReference>
<dbReference type="InterPro" id="IPR007627">
    <property type="entry name" value="RNA_pol_sigma70_r2"/>
</dbReference>
<dbReference type="AlphaFoldDB" id="A0A0M7A1Y4"/>
<dbReference type="Gene3D" id="1.10.10.10">
    <property type="entry name" value="Winged helix-like DNA-binding domain superfamily/Winged helix DNA-binding domain"/>
    <property type="match status" value="1"/>
</dbReference>
<dbReference type="RefSeq" id="WP_055671529.1">
    <property type="nucleotide sequence ID" value="NZ_CXWD01000006.1"/>
</dbReference>
<evidence type="ECO:0000259" key="2">
    <source>
        <dbReference type="Pfam" id="PF08281"/>
    </source>
</evidence>
<dbReference type="InterPro" id="IPR014284">
    <property type="entry name" value="RNA_pol_sigma-70_dom"/>
</dbReference>
<name>A0A0M7A1Y4_9HYPH</name>
<dbReference type="InterPro" id="IPR013325">
    <property type="entry name" value="RNA_pol_sigma_r2"/>
</dbReference>
<dbReference type="Gene3D" id="1.10.1740.10">
    <property type="match status" value="1"/>
</dbReference>
<dbReference type="GO" id="GO:0016987">
    <property type="term" value="F:sigma factor activity"/>
    <property type="evidence" value="ECO:0007669"/>
    <property type="project" value="InterPro"/>
</dbReference>
<dbReference type="STRING" id="388408.LAX5112_01807"/>
<dbReference type="Pfam" id="PF04542">
    <property type="entry name" value="Sigma70_r2"/>
    <property type="match status" value="1"/>
</dbReference>
<dbReference type="GO" id="GO:0006352">
    <property type="term" value="P:DNA-templated transcription initiation"/>
    <property type="evidence" value="ECO:0007669"/>
    <property type="project" value="InterPro"/>
</dbReference>
<dbReference type="SUPFAM" id="SSF88659">
    <property type="entry name" value="Sigma3 and sigma4 domains of RNA polymerase sigma factors"/>
    <property type="match status" value="1"/>
</dbReference>
<dbReference type="Proteomes" id="UP000053235">
    <property type="component" value="Unassembled WGS sequence"/>
</dbReference>
<accession>A0A0M7A1Y4</accession>
<dbReference type="PANTHER" id="PTHR47756:SF2">
    <property type="entry name" value="BLL6612 PROTEIN"/>
    <property type="match status" value="1"/>
</dbReference>
<feature type="domain" description="RNA polymerase sigma-70 region 2" evidence="1">
    <location>
        <begin position="20"/>
        <end position="84"/>
    </location>
</feature>
<sequence>MTASASNAIAVTKVLGGLARDERGRLLSILIGKFRDFQLAEDVLQDAMVSAVSHWGRNGLPKSPQAWLLKVAYRKAIDRIRRKQTVDRAETDLFMMMDEVSGLEENEDIPDERLRLIFTCCHPVLETKSRMALTLRTLGGLTTGEIARAFLDRETTMGQRLSRAKAKLGGAGISYEVPGPEQWAERLDAVLGVVYLIFTTGLSAPEDDQRGLAHEAIFLCNILNKLRPDDPEIEGCLALLTLNYARRAARFDGEGARVAFLDQDRALWKSSELQDGISLVETALARRKLGPYQIKAAIAACHCEGASPDWAQILLLYDELLVFEPTDVVRLNRAVALAEIGALHEALELIAVLEPDLSDYQPLYAAKAELLYRAGNLGKAHSVYAKAITLAQAKADRLFLEHRARRCVREQS</sequence>
<evidence type="ECO:0000259" key="3">
    <source>
        <dbReference type="Pfam" id="PF20239"/>
    </source>
</evidence>
<dbReference type="NCBIfam" id="TIGR02937">
    <property type="entry name" value="sigma70-ECF"/>
    <property type="match status" value="1"/>
</dbReference>
<dbReference type="PANTHER" id="PTHR47756">
    <property type="entry name" value="BLL6612 PROTEIN-RELATED"/>
    <property type="match status" value="1"/>
</dbReference>
<dbReference type="InterPro" id="IPR013249">
    <property type="entry name" value="RNA_pol_sigma70_r4_t2"/>
</dbReference>
<protein>
    <submittedName>
        <fullName evidence="4">RNA polymerase sigma factor</fullName>
    </submittedName>
</protein>
<evidence type="ECO:0000259" key="1">
    <source>
        <dbReference type="Pfam" id="PF04542"/>
    </source>
</evidence>
<dbReference type="Pfam" id="PF20239">
    <property type="entry name" value="DUF6596"/>
    <property type="match status" value="1"/>
</dbReference>
<keyword evidence="5" id="KW-1185">Reference proteome</keyword>
<organism evidence="4 5">
    <name type="scientific">Roseibium alexandrii</name>
    <dbReference type="NCBI Taxonomy" id="388408"/>
    <lineage>
        <taxon>Bacteria</taxon>
        <taxon>Pseudomonadati</taxon>
        <taxon>Pseudomonadota</taxon>
        <taxon>Alphaproteobacteria</taxon>
        <taxon>Hyphomicrobiales</taxon>
        <taxon>Stappiaceae</taxon>
        <taxon>Roseibium</taxon>
    </lineage>
</organism>
<feature type="domain" description="RNA polymerase sigma factor 70 region 4 type 2" evidence="2">
    <location>
        <begin position="117"/>
        <end position="168"/>
    </location>
</feature>
<dbReference type="SUPFAM" id="SSF88946">
    <property type="entry name" value="Sigma2 domain of RNA polymerase sigma factors"/>
    <property type="match status" value="1"/>
</dbReference>
<evidence type="ECO:0000313" key="5">
    <source>
        <dbReference type="Proteomes" id="UP000053235"/>
    </source>
</evidence>
<dbReference type="Gene3D" id="1.25.40.10">
    <property type="entry name" value="Tetratricopeptide repeat domain"/>
    <property type="match status" value="1"/>
</dbReference>
<dbReference type="InterPro" id="IPR036388">
    <property type="entry name" value="WH-like_DNA-bd_sf"/>
</dbReference>
<dbReference type="OrthoDB" id="9780299at2"/>
<dbReference type="EMBL" id="CXWD01000006">
    <property type="protein sequence ID" value="CTQ68611.1"/>
    <property type="molecule type" value="Genomic_DNA"/>
</dbReference>
<proteinExistence type="predicted"/>
<dbReference type="InterPro" id="IPR046531">
    <property type="entry name" value="DUF6596"/>
</dbReference>
<reference evidence="5" key="1">
    <citation type="submission" date="2015-07" db="EMBL/GenBank/DDBJ databases">
        <authorList>
            <person name="Rodrigo-Torres Lidia"/>
            <person name="Arahal R.David."/>
        </authorList>
    </citation>
    <scope>NUCLEOTIDE SEQUENCE [LARGE SCALE GENOMIC DNA]</scope>
    <source>
        <strain evidence="5">CECT 5112</strain>
    </source>
</reference>
<evidence type="ECO:0000313" key="4">
    <source>
        <dbReference type="EMBL" id="CTQ68611.1"/>
    </source>
</evidence>
<gene>
    <name evidence="4" type="ORF">LAX5112_01807</name>
</gene>
<feature type="domain" description="DUF6596" evidence="3">
    <location>
        <begin position="186"/>
        <end position="283"/>
    </location>
</feature>
<dbReference type="InterPro" id="IPR011990">
    <property type="entry name" value="TPR-like_helical_dom_sf"/>
</dbReference>
<dbReference type="GO" id="GO:0003677">
    <property type="term" value="F:DNA binding"/>
    <property type="evidence" value="ECO:0007669"/>
    <property type="project" value="InterPro"/>
</dbReference>